<reference evidence="2" key="1">
    <citation type="journal article" date="2024" name="Antonie Van Leeuwenhoek">
        <title>Bradyrhizobium ontarionense sp. nov., a novel bacterial symbiont isolated from Aeschynomene indica (Indian jointvetch), harbours photosynthesis, nitrogen fixation and nitrous oxide (N2O) reductase genes.</title>
        <authorList>
            <person name="Bromfield E.S.P."/>
            <person name="Cloutier S."/>
        </authorList>
    </citation>
    <scope>NUCLEOTIDE SEQUENCE</scope>
    <source>
        <strain evidence="2">A19</strain>
    </source>
</reference>
<dbReference type="Proteomes" id="UP001431010">
    <property type="component" value="Chromosome"/>
</dbReference>
<proteinExistence type="predicted"/>
<accession>A0ABY3RKS9</accession>
<dbReference type="RefSeq" id="WP_231326820.1">
    <property type="nucleotide sequence ID" value="NZ_CP088156.1"/>
</dbReference>
<keyword evidence="3" id="KW-1185">Reference proteome</keyword>
<dbReference type="EMBL" id="CP088156">
    <property type="protein sequence ID" value="UFZ07368.1"/>
    <property type="molecule type" value="Genomic_DNA"/>
</dbReference>
<protein>
    <submittedName>
        <fullName evidence="2">Uncharacterized protein</fullName>
    </submittedName>
</protein>
<gene>
    <name evidence="2" type="ORF">LQG66_14105</name>
</gene>
<evidence type="ECO:0000313" key="2">
    <source>
        <dbReference type="EMBL" id="UFZ07368.1"/>
    </source>
</evidence>
<sequence length="83" mass="9143">MAAFPHDPARLCAKFPTRQTGKISTLLINNPPGNFCLAPPEKPAGAPRLAQRRPRSGSEKPITIAVLRKNADRKRAGLHRHRT</sequence>
<feature type="region of interest" description="Disordered" evidence="1">
    <location>
        <begin position="40"/>
        <end position="61"/>
    </location>
</feature>
<name>A0ABY3RKS9_9BRAD</name>
<organism evidence="2 3">
    <name type="scientific">Bradyrhizobium ontarionense</name>
    <dbReference type="NCBI Taxonomy" id="2898149"/>
    <lineage>
        <taxon>Bacteria</taxon>
        <taxon>Pseudomonadati</taxon>
        <taxon>Pseudomonadota</taxon>
        <taxon>Alphaproteobacteria</taxon>
        <taxon>Hyphomicrobiales</taxon>
        <taxon>Nitrobacteraceae</taxon>
        <taxon>Bradyrhizobium</taxon>
    </lineage>
</organism>
<evidence type="ECO:0000256" key="1">
    <source>
        <dbReference type="SAM" id="MobiDB-lite"/>
    </source>
</evidence>
<evidence type="ECO:0000313" key="3">
    <source>
        <dbReference type="Proteomes" id="UP001431010"/>
    </source>
</evidence>